<dbReference type="RefSeq" id="WP_073070503.1">
    <property type="nucleotide sequence ID" value="NZ_MPPI01000007.1"/>
</dbReference>
<keyword evidence="4" id="KW-1185">Reference proteome</keyword>
<gene>
    <name evidence="3" type="ORF">C7B65_12405</name>
</gene>
<organism evidence="3 4">
    <name type="scientific">Phormidesmis priestleyi ULC007</name>
    <dbReference type="NCBI Taxonomy" id="1920490"/>
    <lineage>
        <taxon>Bacteria</taxon>
        <taxon>Bacillati</taxon>
        <taxon>Cyanobacteriota</taxon>
        <taxon>Cyanophyceae</taxon>
        <taxon>Leptolyngbyales</taxon>
        <taxon>Leptolyngbyaceae</taxon>
        <taxon>Phormidesmis</taxon>
    </lineage>
</organism>
<evidence type="ECO:0000259" key="1">
    <source>
        <dbReference type="Pfam" id="PF01890"/>
    </source>
</evidence>
<dbReference type="InterPro" id="IPR021745">
    <property type="entry name" value="CbiG_mid"/>
</dbReference>
<dbReference type="PANTHER" id="PTHR47036:SF1">
    <property type="entry name" value="COBALT-FACTOR III C(17)-METHYLTRANSFERASE-RELATED"/>
    <property type="match status" value="1"/>
</dbReference>
<evidence type="ECO:0000313" key="4">
    <source>
        <dbReference type="Proteomes" id="UP000238634"/>
    </source>
</evidence>
<comment type="caution">
    <text evidence="3">The sequence shown here is derived from an EMBL/GenBank/DDBJ whole genome shotgun (WGS) entry which is preliminary data.</text>
</comment>
<name>A0A2T1DF12_9CYAN</name>
<accession>A0A2T1DF12</accession>
<dbReference type="InterPro" id="IPR051810">
    <property type="entry name" value="Precorrin_MeTrfase"/>
</dbReference>
<dbReference type="InterPro" id="IPR036518">
    <property type="entry name" value="CobE/GbiG_C_sf"/>
</dbReference>
<feature type="domain" description="CobE/GbiG C-terminal" evidence="1">
    <location>
        <begin position="103"/>
        <end position="233"/>
    </location>
</feature>
<evidence type="ECO:0000259" key="2">
    <source>
        <dbReference type="Pfam" id="PF11761"/>
    </source>
</evidence>
<reference evidence="3 4" key="2">
    <citation type="submission" date="2018-03" db="EMBL/GenBank/DDBJ databases">
        <title>The ancient ancestry and fast evolution of plastids.</title>
        <authorList>
            <person name="Moore K.R."/>
            <person name="Magnabosco C."/>
            <person name="Momper L."/>
            <person name="Gold D.A."/>
            <person name="Bosak T."/>
            <person name="Fournier G.P."/>
        </authorList>
    </citation>
    <scope>NUCLEOTIDE SEQUENCE [LARGE SCALE GENOMIC DNA]</scope>
    <source>
        <strain evidence="3 4">ULC007</strain>
    </source>
</reference>
<dbReference type="Pfam" id="PF11761">
    <property type="entry name" value="CbiG_mid"/>
    <property type="match status" value="1"/>
</dbReference>
<dbReference type="Gene3D" id="3.30.420.180">
    <property type="entry name" value="CobE/GbiG C-terminal domain"/>
    <property type="match status" value="1"/>
</dbReference>
<dbReference type="SUPFAM" id="SSF159672">
    <property type="entry name" value="CbiG N-terminal domain-like"/>
    <property type="match status" value="1"/>
</dbReference>
<sequence length="257" mass="28529">MELLEVDALDTLYGWQRGTGDWAGVRAAIARQDPIQIIQEAGSTRWQFLLPPDHCFYFGFPDYTATTREKPPEPKARIWISPLQRRFAPESVLPKVQWHPRVLWVGIGCQRGTPEPLIEYAIQKTLRSHHLAEAAIAGIATIDRKANEAGLVKFCSDRNFPLRLFSAEALSAVTVPNPSDAFEIGTFSVAEAAAILATLPYKTADSAIQSSLRVEKKIIRVEEQPGSVTVAIAQADREYTDDPTLIEDVLSILNHDP</sequence>
<reference evidence="3 4" key="1">
    <citation type="submission" date="2018-02" db="EMBL/GenBank/DDBJ databases">
        <authorList>
            <person name="Cohen D.B."/>
            <person name="Kent A.D."/>
        </authorList>
    </citation>
    <scope>NUCLEOTIDE SEQUENCE [LARGE SCALE GENOMIC DNA]</scope>
    <source>
        <strain evidence="3 4">ULC007</strain>
    </source>
</reference>
<evidence type="ECO:0000313" key="3">
    <source>
        <dbReference type="EMBL" id="PSB19082.1"/>
    </source>
</evidence>
<dbReference type="Proteomes" id="UP000238634">
    <property type="component" value="Unassembled WGS sequence"/>
</dbReference>
<dbReference type="OrthoDB" id="9772960at2"/>
<dbReference type="AlphaFoldDB" id="A0A2T1DF12"/>
<dbReference type="PANTHER" id="PTHR47036">
    <property type="entry name" value="COBALT-FACTOR III C(17)-METHYLTRANSFERASE-RELATED"/>
    <property type="match status" value="1"/>
</dbReference>
<feature type="domain" description="Cobalamin biosynthesis central region" evidence="2">
    <location>
        <begin position="12"/>
        <end position="100"/>
    </location>
</feature>
<dbReference type="Pfam" id="PF01890">
    <property type="entry name" value="CbiG_C"/>
    <property type="match status" value="1"/>
</dbReference>
<dbReference type="EMBL" id="PVWG01000012">
    <property type="protein sequence ID" value="PSB19082.1"/>
    <property type="molecule type" value="Genomic_DNA"/>
</dbReference>
<dbReference type="InterPro" id="IPR002750">
    <property type="entry name" value="CobE/GbiG_C"/>
</dbReference>
<dbReference type="STRING" id="1920490.GCA_001895925_04415"/>
<proteinExistence type="predicted"/>
<dbReference type="SUPFAM" id="SSF159664">
    <property type="entry name" value="CobE/GbiG C-terminal domain-like"/>
    <property type="match status" value="1"/>
</dbReference>
<dbReference type="InterPro" id="IPR038029">
    <property type="entry name" value="GbiG_N_sf"/>
</dbReference>
<protein>
    <submittedName>
        <fullName evidence="3">Cobalamin biosynthesis protein CbiG</fullName>
    </submittedName>
</protein>
<dbReference type="GO" id="GO:0009236">
    <property type="term" value="P:cobalamin biosynthetic process"/>
    <property type="evidence" value="ECO:0007669"/>
    <property type="project" value="InterPro"/>
</dbReference>